<protein>
    <submittedName>
        <fullName evidence="2">Uncharacterized Zn-ribbon-containing protein involved in phosphonate metabolism</fullName>
    </submittedName>
</protein>
<gene>
    <name evidence="2" type="ORF">LNTAR_19907</name>
</gene>
<dbReference type="InterPro" id="IPR013988">
    <property type="entry name" value="YjdM_C"/>
</dbReference>
<dbReference type="STRING" id="313628.LNTAR_19907"/>
<organism evidence="2 3">
    <name type="scientific">Lentisphaera araneosa HTCC2155</name>
    <dbReference type="NCBI Taxonomy" id="313628"/>
    <lineage>
        <taxon>Bacteria</taxon>
        <taxon>Pseudomonadati</taxon>
        <taxon>Lentisphaerota</taxon>
        <taxon>Lentisphaeria</taxon>
        <taxon>Lentisphaerales</taxon>
        <taxon>Lentisphaeraceae</taxon>
        <taxon>Lentisphaera</taxon>
    </lineage>
</organism>
<dbReference type="Proteomes" id="UP000004947">
    <property type="component" value="Unassembled WGS sequence"/>
</dbReference>
<name>A6DPS6_9BACT</name>
<evidence type="ECO:0000259" key="1">
    <source>
        <dbReference type="SMART" id="SM00782"/>
    </source>
</evidence>
<dbReference type="SMART" id="SM00782">
    <property type="entry name" value="PhnA_Zn_Ribbon"/>
    <property type="match status" value="1"/>
</dbReference>
<comment type="caution">
    <text evidence="2">The sequence shown here is derived from an EMBL/GenBank/DDBJ whole genome shotgun (WGS) entry which is preliminary data.</text>
</comment>
<dbReference type="EMBL" id="ABCK01000017">
    <property type="protein sequence ID" value="EDM26371.1"/>
    <property type="molecule type" value="Genomic_DNA"/>
</dbReference>
<keyword evidence="3" id="KW-1185">Reference proteome</keyword>
<dbReference type="RefSeq" id="WP_007279857.1">
    <property type="nucleotide sequence ID" value="NZ_ABCK01000017.1"/>
</dbReference>
<dbReference type="OrthoDB" id="9810131at2"/>
<accession>A6DPS6</accession>
<evidence type="ECO:0000313" key="3">
    <source>
        <dbReference type="Proteomes" id="UP000004947"/>
    </source>
</evidence>
<feature type="domain" description="PhnA protein N-terminal proteobacterial" evidence="1">
    <location>
        <begin position="21"/>
        <end position="67"/>
    </location>
</feature>
<reference evidence="2 3" key="1">
    <citation type="journal article" date="2010" name="J. Bacteriol.">
        <title>Genome sequence of Lentisphaera araneosa HTCC2155T, the type species of the order Lentisphaerales in the phylum Lentisphaerae.</title>
        <authorList>
            <person name="Thrash J.C."/>
            <person name="Cho J.C."/>
            <person name="Vergin K.L."/>
            <person name="Morris R.M."/>
            <person name="Giovannoni S.J."/>
        </authorList>
    </citation>
    <scope>NUCLEOTIDE SEQUENCE [LARGE SCALE GENOMIC DNA]</scope>
    <source>
        <strain evidence="2 3">HTCC2155</strain>
    </source>
</reference>
<dbReference type="eggNOG" id="COG2824">
    <property type="taxonomic scope" value="Bacteria"/>
</dbReference>
<sequence>MAKGKDEFEARKAIVSQFGKDLARRCKSQCELCGESTSLEIFEVPPVADPEFAKCAMICEVCKSQLENPECINVNYWHCLNETAWTEEPAVQVLVWRMLNHLKGEAWAQDLKDQLYLEEDVIEWAEDDGTNKKATHFDSNKDPLFEGDSVHVIKDLDVRGAGFTAKRGAAVKNIHLCSNPEHIEGRVNGTKIVLKTCFLKKSN</sequence>
<dbReference type="AlphaFoldDB" id="A6DPS6"/>
<dbReference type="SUPFAM" id="SSF82057">
    <property type="entry name" value="Prokaryotic SH3-related domain"/>
    <property type="match status" value="1"/>
</dbReference>
<dbReference type="Pfam" id="PF03831">
    <property type="entry name" value="YjdM"/>
    <property type="match status" value="1"/>
</dbReference>
<evidence type="ECO:0000313" key="2">
    <source>
        <dbReference type="EMBL" id="EDM26371.1"/>
    </source>
</evidence>
<dbReference type="Gene3D" id="2.30.30.40">
    <property type="entry name" value="SH3 Domains"/>
    <property type="match status" value="1"/>
</dbReference>
<proteinExistence type="predicted"/>
<dbReference type="InterPro" id="IPR013991">
    <property type="entry name" value="PhnaA_N_proteobac"/>
</dbReference>